<name>A0A7J9BPF7_GOSGO</name>
<protein>
    <submittedName>
        <fullName evidence="1">Uncharacterized protein</fullName>
    </submittedName>
</protein>
<dbReference type="Proteomes" id="UP000593579">
    <property type="component" value="Unassembled WGS sequence"/>
</dbReference>
<dbReference type="AlphaFoldDB" id="A0A7J9BPF7"/>
<keyword evidence="2" id="KW-1185">Reference proteome</keyword>
<sequence>MDKHLTILLLNPMHVFQLFLITRII</sequence>
<accession>A0A7J9BPF7</accession>
<dbReference type="EMBL" id="JABEZY010000005">
    <property type="protein sequence ID" value="MBA0738066.1"/>
    <property type="molecule type" value="Genomic_DNA"/>
</dbReference>
<comment type="caution">
    <text evidence="1">The sequence shown here is derived from an EMBL/GenBank/DDBJ whole genome shotgun (WGS) entry which is preliminary data.</text>
</comment>
<evidence type="ECO:0000313" key="2">
    <source>
        <dbReference type="Proteomes" id="UP000593579"/>
    </source>
</evidence>
<evidence type="ECO:0000313" key="1">
    <source>
        <dbReference type="EMBL" id="MBA0738066.1"/>
    </source>
</evidence>
<gene>
    <name evidence="1" type="ORF">Gogos_011478</name>
</gene>
<organism evidence="1 2">
    <name type="scientific">Gossypium gossypioides</name>
    <name type="common">Mexican cotton</name>
    <name type="synonym">Selera gossypioides</name>
    <dbReference type="NCBI Taxonomy" id="34282"/>
    <lineage>
        <taxon>Eukaryota</taxon>
        <taxon>Viridiplantae</taxon>
        <taxon>Streptophyta</taxon>
        <taxon>Embryophyta</taxon>
        <taxon>Tracheophyta</taxon>
        <taxon>Spermatophyta</taxon>
        <taxon>Magnoliopsida</taxon>
        <taxon>eudicotyledons</taxon>
        <taxon>Gunneridae</taxon>
        <taxon>Pentapetalae</taxon>
        <taxon>rosids</taxon>
        <taxon>malvids</taxon>
        <taxon>Malvales</taxon>
        <taxon>Malvaceae</taxon>
        <taxon>Malvoideae</taxon>
        <taxon>Gossypium</taxon>
    </lineage>
</organism>
<proteinExistence type="predicted"/>
<reference evidence="1 2" key="1">
    <citation type="journal article" date="2019" name="Genome Biol. Evol.">
        <title>Insights into the evolution of the New World diploid cottons (Gossypium, subgenus Houzingenia) based on genome sequencing.</title>
        <authorList>
            <person name="Grover C.E."/>
            <person name="Arick M.A. 2nd"/>
            <person name="Thrash A."/>
            <person name="Conover J.L."/>
            <person name="Sanders W.S."/>
            <person name="Peterson D.G."/>
            <person name="Frelichowski J.E."/>
            <person name="Scheffler J.A."/>
            <person name="Scheffler B.E."/>
            <person name="Wendel J.F."/>
        </authorList>
    </citation>
    <scope>NUCLEOTIDE SEQUENCE [LARGE SCALE GENOMIC DNA]</scope>
    <source>
        <strain evidence="1">5</strain>
        <tissue evidence="1">Leaf</tissue>
    </source>
</reference>